<dbReference type="PANTHER" id="PTHR43647:SF1">
    <property type="entry name" value="3-KETO-STEROID REDUCTASE ERG27"/>
    <property type="match status" value="1"/>
</dbReference>
<keyword evidence="8" id="KW-1185">Reference proteome</keyword>
<evidence type="ECO:0000256" key="2">
    <source>
        <dbReference type="ARBA" id="ARBA00022857"/>
    </source>
</evidence>
<dbReference type="OrthoDB" id="9989144at2759"/>
<evidence type="ECO:0000256" key="1">
    <source>
        <dbReference type="ARBA" id="ARBA00022516"/>
    </source>
</evidence>
<dbReference type="GO" id="GO:0005789">
    <property type="term" value="C:endoplasmic reticulum membrane"/>
    <property type="evidence" value="ECO:0007669"/>
    <property type="project" value="TreeGrafter"/>
</dbReference>
<evidence type="ECO:0000313" key="8">
    <source>
        <dbReference type="Proteomes" id="UP000002038"/>
    </source>
</evidence>
<reference evidence="8" key="1">
    <citation type="journal article" date="2015" name="PLoS Genet.">
        <title>The dynamic genome and transcriptome of the human fungal pathogen Blastomyces and close relative Emmonsia.</title>
        <authorList>
            <person name="Munoz J.F."/>
            <person name="Gauthier G.M."/>
            <person name="Desjardins C.A."/>
            <person name="Gallo J.E."/>
            <person name="Holder J."/>
            <person name="Sullivan T.D."/>
            <person name="Marty A.J."/>
            <person name="Carmen J.C."/>
            <person name="Chen Z."/>
            <person name="Ding L."/>
            <person name="Gujja S."/>
            <person name="Magrini V."/>
            <person name="Misas E."/>
            <person name="Mitreva M."/>
            <person name="Priest M."/>
            <person name="Saif S."/>
            <person name="Whiston E.A."/>
            <person name="Young S."/>
            <person name="Zeng Q."/>
            <person name="Goldman W.E."/>
            <person name="Mardis E.R."/>
            <person name="Taylor J.W."/>
            <person name="McEwen J.G."/>
            <person name="Clay O.K."/>
            <person name="Klein B.S."/>
            <person name="Cuomo C.A."/>
        </authorList>
    </citation>
    <scope>NUCLEOTIDE SEQUENCE [LARGE SCALE GENOMIC DNA]</scope>
    <source>
        <strain evidence="8">SLH14081</strain>
    </source>
</reference>
<dbReference type="STRING" id="559298.A0A179UVF0"/>
<dbReference type="InterPro" id="IPR051593">
    <property type="entry name" value="Ergosterol_Biosynth_ERG27"/>
</dbReference>
<dbReference type="Proteomes" id="UP000002038">
    <property type="component" value="Unassembled WGS sequence"/>
</dbReference>
<dbReference type="GeneID" id="8502602"/>
<comment type="similarity">
    <text evidence="6">Belongs to the short-chain dehydrogenases/reductases (SDR) family. ERG27 subfamily.</text>
</comment>
<keyword evidence="2" id="KW-0521">NADP</keyword>
<evidence type="ECO:0000256" key="4">
    <source>
        <dbReference type="ARBA" id="ARBA00023002"/>
    </source>
</evidence>
<dbReference type="GO" id="GO:0006696">
    <property type="term" value="P:ergosterol biosynthetic process"/>
    <property type="evidence" value="ECO:0007669"/>
    <property type="project" value="TreeGrafter"/>
</dbReference>
<keyword evidence="1" id="KW-0444">Lipid biosynthesis</keyword>
<dbReference type="GO" id="GO:0000253">
    <property type="term" value="F:3-beta-hydroxysteroid 3-dehydrogenase (NADP+) activity"/>
    <property type="evidence" value="ECO:0007669"/>
    <property type="project" value="TreeGrafter"/>
</dbReference>
<keyword evidence="5" id="KW-0443">Lipid metabolism</keyword>
<dbReference type="PANTHER" id="PTHR43647">
    <property type="entry name" value="DEHYDROGENASE"/>
    <property type="match status" value="1"/>
</dbReference>
<dbReference type="EMBL" id="GG657465">
    <property type="protein sequence ID" value="OAT11800.1"/>
    <property type="molecule type" value="Genomic_DNA"/>
</dbReference>
<gene>
    <name evidence="7" type="ORF">BDBG_07225</name>
</gene>
<dbReference type="AlphaFoldDB" id="A0A179UVF0"/>
<name>A0A179UVF0_BLAGS</name>
<keyword evidence="3" id="KW-0752">Steroid biosynthesis</keyword>
<keyword evidence="4" id="KW-0560">Oxidoreductase</keyword>
<dbReference type="SUPFAM" id="SSF51735">
    <property type="entry name" value="NAD(P)-binding Rossmann-fold domains"/>
    <property type="match status" value="1"/>
</dbReference>
<accession>A0A179UVF0</accession>
<dbReference type="RefSeq" id="XP_002622273.2">
    <property type="nucleotide sequence ID" value="XM_002622227.2"/>
</dbReference>
<dbReference type="GO" id="GO:0005811">
    <property type="term" value="C:lipid droplet"/>
    <property type="evidence" value="ECO:0007669"/>
    <property type="project" value="TreeGrafter"/>
</dbReference>
<dbReference type="VEuPathDB" id="FungiDB:BDBG_07225"/>
<dbReference type="KEGG" id="bgh:BDBG_07225"/>
<organism evidence="7 8">
    <name type="scientific">Blastomyces gilchristii (strain SLH14081)</name>
    <name type="common">Blastomyces dermatitidis</name>
    <dbReference type="NCBI Taxonomy" id="559298"/>
    <lineage>
        <taxon>Eukaryota</taxon>
        <taxon>Fungi</taxon>
        <taxon>Dikarya</taxon>
        <taxon>Ascomycota</taxon>
        <taxon>Pezizomycotina</taxon>
        <taxon>Eurotiomycetes</taxon>
        <taxon>Eurotiomycetidae</taxon>
        <taxon>Onygenales</taxon>
        <taxon>Ajellomycetaceae</taxon>
        <taxon>Blastomyces</taxon>
    </lineage>
</organism>
<evidence type="ECO:0000256" key="6">
    <source>
        <dbReference type="ARBA" id="ARBA00023593"/>
    </source>
</evidence>
<dbReference type="GO" id="GO:0005741">
    <property type="term" value="C:mitochondrial outer membrane"/>
    <property type="evidence" value="ECO:0007669"/>
    <property type="project" value="TreeGrafter"/>
</dbReference>
<dbReference type="InterPro" id="IPR036291">
    <property type="entry name" value="NAD(P)-bd_dom_sf"/>
</dbReference>
<protein>
    <submittedName>
        <fullName evidence="7">3-ketosteroid reductase</fullName>
    </submittedName>
</protein>
<evidence type="ECO:0000256" key="5">
    <source>
        <dbReference type="ARBA" id="ARBA00023098"/>
    </source>
</evidence>
<sequence>MFHCRIRSCFLPKRQTTSIAMDSDNNPPDSRESDETYILVTGTNSGLGFSICCRAIDEFLATRPESKSLTLLFTSRSSKKSAETLSQLQAHLNGSATKYRTCKDRVTLRPEHVDLANLLSVRALSRRLLTSLPKLDAVILNAGIAGFTGINWFKAIYLVLTDLVNAVTYPAEFTLSSKGLLVKKQTSQPDEPPLGNVFCSNVFGHYMLSHALMPLLSASEVTPGRIIWISSLEATSADLDLSDLQALNTRCAYQSSKRLTDVLALTSDLPGSSPWVDSYLSTSNPSATAKLQQNRTRNPNRTTAHSKPQIYIAHPGICGTGIMPLLPPLFYAMIAAFWLARMLGSPWHTISTYSGACAPVWLALTPQSVLDAAEGVYARLGGGKPKWGSSSDRLGRQSAVSTEVEGWGYGGVVGAAVLEGDKKRRRKDGATDLTAEEKVEFEELGRRCWREMEELRVRWEKILEKEEEARGILSGL</sequence>
<evidence type="ECO:0000313" key="7">
    <source>
        <dbReference type="EMBL" id="OAT11800.1"/>
    </source>
</evidence>
<proteinExistence type="inferred from homology"/>
<evidence type="ECO:0000256" key="3">
    <source>
        <dbReference type="ARBA" id="ARBA00022955"/>
    </source>
</evidence>
<dbReference type="Gene3D" id="3.40.50.720">
    <property type="entry name" value="NAD(P)-binding Rossmann-like Domain"/>
    <property type="match status" value="1"/>
</dbReference>